<evidence type="ECO:0000256" key="14">
    <source>
        <dbReference type="ARBA" id="ARBA00023157"/>
    </source>
</evidence>
<dbReference type="Proteomes" id="UP001652580">
    <property type="component" value="Chromosome 10"/>
</dbReference>
<dbReference type="Pfam" id="PF00129">
    <property type="entry name" value="MHC_I"/>
    <property type="match status" value="1"/>
</dbReference>
<evidence type="ECO:0000256" key="4">
    <source>
        <dbReference type="ARBA" id="ARBA00011632"/>
    </source>
</evidence>
<evidence type="ECO:0000256" key="3">
    <source>
        <dbReference type="ARBA" id="ARBA00006909"/>
    </source>
</evidence>
<dbReference type="InterPro" id="IPR011161">
    <property type="entry name" value="MHC_I-like_Ag-recog"/>
</dbReference>
<keyword evidence="7" id="KW-0410">Iron transport</keyword>
<keyword evidence="12" id="KW-0406">Ion transport</keyword>
<organism evidence="20 21">
    <name type="scientific">Balaenoptera acutorostrata</name>
    <name type="common">Common minke whale</name>
    <name type="synonym">Balaena rostrata</name>
    <dbReference type="NCBI Taxonomy" id="9767"/>
    <lineage>
        <taxon>Eukaryota</taxon>
        <taxon>Metazoa</taxon>
        <taxon>Chordata</taxon>
        <taxon>Craniata</taxon>
        <taxon>Vertebrata</taxon>
        <taxon>Euteleostomi</taxon>
        <taxon>Mammalia</taxon>
        <taxon>Eutheria</taxon>
        <taxon>Laurasiatheria</taxon>
        <taxon>Artiodactyla</taxon>
        <taxon>Whippomorpha</taxon>
        <taxon>Cetacea</taxon>
        <taxon>Mysticeti</taxon>
        <taxon>Balaenopteridae</taxon>
        <taxon>Balaenoptera</taxon>
    </lineage>
</organism>
<dbReference type="InterPro" id="IPR003006">
    <property type="entry name" value="Ig/MHC_CS"/>
</dbReference>
<comment type="subunit">
    <text evidence="4">Binds TFR through the extracellular domain in a pH-dependent manner.</text>
</comment>
<keyword evidence="8 18" id="KW-0812">Transmembrane</keyword>
<comment type="function">
    <text evidence="1">Binds to transferrin receptor (TFR) and reduces its affinity for iron-loaded transferrin.</text>
</comment>
<dbReference type="InterPro" id="IPR011162">
    <property type="entry name" value="MHC_I/II-like_Ag-recog"/>
</dbReference>
<evidence type="ECO:0000256" key="9">
    <source>
        <dbReference type="ARBA" id="ARBA00022729"/>
    </source>
</evidence>
<dbReference type="PROSITE" id="PS00290">
    <property type="entry name" value="IG_MHC"/>
    <property type="match status" value="1"/>
</dbReference>
<dbReference type="InterPro" id="IPR001039">
    <property type="entry name" value="MHC_I_a_a1/a2"/>
</dbReference>
<dbReference type="PANTHER" id="PTHR16675:SF172">
    <property type="entry name" value="HEREDITARY HEMOCHROMATOSIS PROTEIN"/>
    <property type="match status" value="1"/>
</dbReference>
<evidence type="ECO:0000256" key="11">
    <source>
        <dbReference type="ARBA" id="ARBA00023004"/>
    </source>
</evidence>
<dbReference type="InterPro" id="IPR050208">
    <property type="entry name" value="MHC_class-I_related"/>
</dbReference>
<keyword evidence="10 18" id="KW-1133">Transmembrane helix</keyword>
<accession>A0ABM3U757</accession>
<keyword evidence="5" id="KW-0813">Transport</keyword>
<keyword evidence="6" id="KW-1003">Cell membrane</keyword>
<feature type="domain" description="Ig-like" evidence="19">
    <location>
        <begin position="247"/>
        <end position="335"/>
    </location>
</feature>
<evidence type="ECO:0000256" key="8">
    <source>
        <dbReference type="ARBA" id="ARBA00022692"/>
    </source>
</evidence>
<dbReference type="InterPro" id="IPR013783">
    <property type="entry name" value="Ig-like_fold"/>
</dbReference>
<dbReference type="RefSeq" id="XP_057410179.1">
    <property type="nucleotide sequence ID" value="XM_057554196.1"/>
</dbReference>
<reference evidence="21" key="1">
    <citation type="submission" date="2025-08" db="UniProtKB">
        <authorList>
            <consortium name="RefSeq"/>
        </authorList>
    </citation>
    <scope>IDENTIFICATION</scope>
</reference>
<dbReference type="GeneID" id="103014642"/>
<evidence type="ECO:0000256" key="2">
    <source>
        <dbReference type="ARBA" id="ARBA00004251"/>
    </source>
</evidence>
<evidence type="ECO:0000256" key="7">
    <source>
        <dbReference type="ARBA" id="ARBA00022496"/>
    </source>
</evidence>
<evidence type="ECO:0000256" key="5">
    <source>
        <dbReference type="ARBA" id="ARBA00022448"/>
    </source>
</evidence>
<name>A0ABM3U757_BALAC</name>
<feature type="region of interest" description="Disordered" evidence="17">
    <location>
        <begin position="35"/>
        <end position="54"/>
    </location>
</feature>
<keyword evidence="15" id="KW-0325">Glycoprotein</keyword>
<feature type="transmembrane region" description="Helical" evidence="18">
    <location>
        <begin position="344"/>
        <end position="365"/>
    </location>
</feature>
<dbReference type="SUPFAM" id="SSF54452">
    <property type="entry name" value="MHC antigen-recognition domain"/>
    <property type="match status" value="1"/>
</dbReference>
<dbReference type="Pfam" id="PF07654">
    <property type="entry name" value="C1-set"/>
    <property type="match status" value="1"/>
</dbReference>
<dbReference type="InterPro" id="IPR036179">
    <property type="entry name" value="Ig-like_dom_sf"/>
</dbReference>
<protein>
    <submittedName>
        <fullName evidence="21">Hereditary hemochromatosis protein isoform X1</fullName>
    </submittedName>
</protein>
<keyword evidence="20" id="KW-1185">Reference proteome</keyword>
<evidence type="ECO:0000256" key="17">
    <source>
        <dbReference type="SAM" id="MobiDB-lite"/>
    </source>
</evidence>
<dbReference type="Gene3D" id="2.60.40.10">
    <property type="entry name" value="Immunoglobulins"/>
    <property type="match status" value="1"/>
</dbReference>
<sequence length="387" mass="44197">MLVHSPAETTENVPRHCQMSLKRRNVLVEERVRAPVQQERRSRRPRIGNGLSRGAAGSHSLRFLFMGASEPDLGLPLFEALGYVDDQLFVSYDHESRRVEPRAPWRWGRATSQLWLQLSQSLKGWDHMFIVDFWTIMDNHNQSKVTKLGVLPESHTLQVILGCEVQEDNSTRGFWKYGYDGQDHLEFRPEMLDWRAAEPRAQTTKLEWEVNKIRAKQNRAYLERDCPEQLRRLLELGRGALDQQALPLVKVTHHVASAVTTLRCQALNFYPQDITMRWLKDRQPLDAKDVEPEDVLPNGDGTYQGWVALAVLPGEEQRYSCQVEHPGLDQPLTATWEPSLSGTLVTGIISGIAVCIILFLIGILFRILRRRQASRGAAGDYVLAECE</sequence>
<dbReference type="SMART" id="SM00407">
    <property type="entry name" value="IGc1"/>
    <property type="match status" value="1"/>
</dbReference>
<gene>
    <name evidence="21" type="primary">HFE</name>
</gene>
<evidence type="ECO:0000256" key="18">
    <source>
        <dbReference type="SAM" id="Phobius"/>
    </source>
</evidence>
<dbReference type="InterPro" id="IPR037055">
    <property type="entry name" value="MHC_I-like_Ag-recog_sf"/>
</dbReference>
<evidence type="ECO:0000256" key="10">
    <source>
        <dbReference type="ARBA" id="ARBA00022989"/>
    </source>
</evidence>
<keyword evidence="11" id="KW-0408">Iron</keyword>
<dbReference type="PANTHER" id="PTHR16675">
    <property type="entry name" value="MHC CLASS I-RELATED"/>
    <property type="match status" value="1"/>
</dbReference>
<evidence type="ECO:0000256" key="13">
    <source>
        <dbReference type="ARBA" id="ARBA00023136"/>
    </source>
</evidence>
<keyword evidence="14" id="KW-1015">Disulfide bond</keyword>
<evidence type="ECO:0000313" key="20">
    <source>
        <dbReference type="Proteomes" id="UP001652580"/>
    </source>
</evidence>
<comment type="subcellular location">
    <subcellularLocation>
        <location evidence="2">Cell membrane</location>
        <topology evidence="2">Single-pass type I membrane protein</topology>
    </subcellularLocation>
</comment>
<evidence type="ECO:0000256" key="6">
    <source>
        <dbReference type="ARBA" id="ARBA00022475"/>
    </source>
</evidence>
<proteinExistence type="inferred from homology"/>
<evidence type="ECO:0000313" key="21">
    <source>
        <dbReference type="RefSeq" id="XP_057410179.1"/>
    </source>
</evidence>
<dbReference type="InterPro" id="IPR007110">
    <property type="entry name" value="Ig-like_dom"/>
</dbReference>
<evidence type="ECO:0000256" key="15">
    <source>
        <dbReference type="ARBA" id="ARBA00023180"/>
    </source>
</evidence>
<comment type="similarity">
    <text evidence="3 16">Belongs to the MHC class I family.</text>
</comment>
<evidence type="ECO:0000256" key="12">
    <source>
        <dbReference type="ARBA" id="ARBA00023065"/>
    </source>
</evidence>
<dbReference type="Gene3D" id="3.30.500.10">
    <property type="entry name" value="MHC class I-like antigen recognition-like"/>
    <property type="match status" value="1"/>
</dbReference>
<evidence type="ECO:0000256" key="1">
    <source>
        <dbReference type="ARBA" id="ARBA00003622"/>
    </source>
</evidence>
<evidence type="ECO:0000259" key="19">
    <source>
        <dbReference type="PROSITE" id="PS50835"/>
    </source>
</evidence>
<evidence type="ECO:0000256" key="16">
    <source>
        <dbReference type="RuleBase" id="RU004439"/>
    </source>
</evidence>
<keyword evidence="9" id="KW-0732">Signal</keyword>
<keyword evidence="13 18" id="KW-0472">Membrane</keyword>
<dbReference type="PROSITE" id="PS50835">
    <property type="entry name" value="IG_LIKE"/>
    <property type="match status" value="1"/>
</dbReference>
<dbReference type="PRINTS" id="PR01638">
    <property type="entry name" value="MHCCLASSI"/>
</dbReference>
<dbReference type="SUPFAM" id="SSF48726">
    <property type="entry name" value="Immunoglobulin"/>
    <property type="match status" value="1"/>
</dbReference>
<dbReference type="InterPro" id="IPR003597">
    <property type="entry name" value="Ig_C1-set"/>
</dbReference>